<evidence type="ECO:0000313" key="8">
    <source>
        <dbReference type="Proteomes" id="UP000193411"/>
    </source>
</evidence>
<dbReference type="OrthoDB" id="259905at2759"/>
<evidence type="ECO:0000256" key="5">
    <source>
        <dbReference type="ARBA" id="ARBA00026215"/>
    </source>
</evidence>
<comment type="subcellular location">
    <subcellularLocation>
        <location evidence="2">Cytoplasm</location>
    </subcellularLocation>
    <subcellularLocation>
        <location evidence="1">Photoreceptor inner segment</location>
    </subcellularLocation>
</comment>
<dbReference type="GO" id="GO:0005829">
    <property type="term" value="C:cytosol"/>
    <property type="evidence" value="ECO:0007669"/>
    <property type="project" value="TreeGrafter"/>
</dbReference>
<dbReference type="AlphaFoldDB" id="A0A1Y2I2I9"/>
<evidence type="ECO:0000256" key="2">
    <source>
        <dbReference type="ARBA" id="ARBA00004496"/>
    </source>
</evidence>
<feature type="compositionally biased region" description="Low complexity" evidence="6">
    <location>
        <begin position="91"/>
        <end position="100"/>
    </location>
</feature>
<dbReference type="PANTHER" id="PTHR33958:SF1">
    <property type="entry name" value="CILIA- AND FLAGELLA-ASSOCIATED PROTEIN 418"/>
    <property type="match status" value="1"/>
</dbReference>
<keyword evidence="8" id="KW-1185">Reference proteome</keyword>
<reference evidence="7 8" key="1">
    <citation type="submission" date="2016-07" db="EMBL/GenBank/DDBJ databases">
        <title>Pervasive Adenine N6-methylation of Active Genes in Fungi.</title>
        <authorList>
            <consortium name="DOE Joint Genome Institute"/>
            <person name="Mondo S.J."/>
            <person name="Dannebaum R.O."/>
            <person name="Kuo R.C."/>
            <person name="Labutti K."/>
            <person name="Haridas S."/>
            <person name="Kuo A."/>
            <person name="Salamov A."/>
            <person name="Ahrendt S.R."/>
            <person name="Lipzen A."/>
            <person name="Sullivan W."/>
            <person name="Andreopoulos W.B."/>
            <person name="Clum A."/>
            <person name="Lindquist E."/>
            <person name="Daum C."/>
            <person name="Ramamoorthy G.K."/>
            <person name="Gryganskyi A."/>
            <person name="Culley D."/>
            <person name="Magnuson J.K."/>
            <person name="James T.Y."/>
            <person name="O'Malley M.A."/>
            <person name="Stajich J.E."/>
            <person name="Spatafora J.W."/>
            <person name="Visel A."/>
            <person name="Grigoriev I.V."/>
        </authorList>
    </citation>
    <scope>NUCLEOTIDE SEQUENCE [LARGE SCALE GENOMIC DNA]</scope>
    <source>
        <strain evidence="7 8">PL171</strain>
    </source>
</reference>
<gene>
    <name evidence="7" type="ORF">BCR44DRAFT_1527941</name>
</gene>
<evidence type="ECO:0000256" key="4">
    <source>
        <dbReference type="ARBA" id="ARBA00024819"/>
    </source>
</evidence>
<dbReference type="EMBL" id="MCFL01000002">
    <property type="protein sequence ID" value="ORZ41087.1"/>
    <property type="molecule type" value="Genomic_DNA"/>
</dbReference>
<name>A0A1Y2I2I9_9FUNG</name>
<dbReference type="Proteomes" id="UP000193411">
    <property type="component" value="Unassembled WGS sequence"/>
</dbReference>
<comment type="function">
    <text evidence="4">May be involved in photoreceptor outer segment disk morphogenesis.</text>
</comment>
<feature type="region of interest" description="Disordered" evidence="6">
    <location>
        <begin position="25"/>
        <end position="49"/>
    </location>
</feature>
<protein>
    <recommendedName>
        <fullName evidence="5">Cilia- and flagella-associated protein 418</fullName>
    </recommendedName>
</protein>
<keyword evidence="3" id="KW-0963">Cytoplasm</keyword>
<evidence type="ECO:0000256" key="1">
    <source>
        <dbReference type="ARBA" id="ARBA00004437"/>
    </source>
</evidence>
<evidence type="ECO:0000313" key="7">
    <source>
        <dbReference type="EMBL" id="ORZ41087.1"/>
    </source>
</evidence>
<accession>A0A1Y2I2I9</accession>
<organism evidence="7 8">
    <name type="scientific">Catenaria anguillulae PL171</name>
    <dbReference type="NCBI Taxonomy" id="765915"/>
    <lineage>
        <taxon>Eukaryota</taxon>
        <taxon>Fungi</taxon>
        <taxon>Fungi incertae sedis</taxon>
        <taxon>Blastocladiomycota</taxon>
        <taxon>Blastocladiomycetes</taxon>
        <taxon>Blastocladiales</taxon>
        <taxon>Catenariaceae</taxon>
        <taxon>Catenaria</taxon>
    </lineage>
</organism>
<dbReference type="PANTHER" id="PTHR33958">
    <property type="entry name" value="PROTEIN C8ORF37"/>
    <property type="match status" value="1"/>
</dbReference>
<dbReference type="InterPro" id="IPR029239">
    <property type="entry name" value="CFAP418"/>
</dbReference>
<sequence length="234" mass="24458">MNDVDDLLDSVEALLRAPIAPSATVLSSDKQRLNGSGTSGTKAGSALAADLVPPDLQARRLDSARAQQLSASHATHASASSLQPTQSTRSNGDPNDLDNLLADLNATTRQSPFPSITLSTAHLANSRPLSRPTLLTPTTSSSTFTPPSSSQQLLVKCPPGAARLATCTRLRCTGCDFVVEQFPGKQWKYTNGDKASAGGDVVGDDTANAYLFFRNHMPNRQALAEGLVAAKGTG</sequence>
<comment type="caution">
    <text evidence="7">The sequence shown here is derived from an EMBL/GenBank/DDBJ whole genome shotgun (WGS) entry which is preliminary data.</text>
</comment>
<feature type="compositionally biased region" description="Low complexity" evidence="6">
    <location>
        <begin position="35"/>
        <end position="49"/>
    </location>
</feature>
<feature type="region of interest" description="Disordered" evidence="6">
    <location>
        <begin position="63"/>
        <end position="100"/>
    </location>
</feature>
<proteinExistence type="predicted"/>
<evidence type="ECO:0000256" key="3">
    <source>
        <dbReference type="ARBA" id="ARBA00022490"/>
    </source>
</evidence>
<feature type="compositionally biased region" description="Low complexity" evidence="6">
    <location>
        <begin position="66"/>
        <end position="83"/>
    </location>
</feature>
<evidence type="ECO:0000256" key="6">
    <source>
        <dbReference type="SAM" id="MobiDB-lite"/>
    </source>
</evidence>